<dbReference type="InterPro" id="IPR019427">
    <property type="entry name" value="7TM_GPCR_serpentine_rcpt_Srw"/>
</dbReference>
<dbReference type="PROSITE" id="PS50262">
    <property type="entry name" value="G_PROTEIN_RECEP_F1_2"/>
    <property type="match status" value="1"/>
</dbReference>
<dbReference type="AlphaFoldDB" id="A0A9P1J397"/>
<feature type="transmembrane region" description="Helical" evidence="5">
    <location>
        <begin position="85"/>
        <end position="108"/>
    </location>
</feature>
<evidence type="ECO:0000256" key="2">
    <source>
        <dbReference type="ARBA" id="ARBA00022692"/>
    </source>
</evidence>
<keyword evidence="4 5" id="KW-0472">Membrane</keyword>
<dbReference type="CDD" id="cd14978">
    <property type="entry name" value="7tmA_FMRFamide_R-like"/>
    <property type="match status" value="1"/>
</dbReference>
<keyword evidence="8" id="KW-1185">Reference proteome</keyword>
<keyword evidence="3 5" id="KW-1133">Transmembrane helix</keyword>
<feature type="transmembrane region" description="Helical" evidence="5">
    <location>
        <begin position="344"/>
        <end position="369"/>
    </location>
</feature>
<evidence type="ECO:0000256" key="3">
    <source>
        <dbReference type="ARBA" id="ARBA00022989"/>
    </source>
</evidence>
<name>A0A9P1J397_9PELO</name>
<dbReference type="PANTHER" id="PTHR47023">
    <property type="entry name" value="SEX PEPTIDE RECEPTOR"/>
    <property type="match status" value="1"/>
</dbReference>
<feature type="transmembrane region" description="Helical" evidence="5">
    <location>
        <begin position="289"/>
        <end position="308"/>
    </location>
</feature>
<feature type="transmembrane region" description="Helical" evidence="5">
    <location>
        <begin position="179"/>
        <end position="203"/>
    </location>
</feature>
<accession>A0A9P1J397</accession>
<dbReference type="InterPro" id="IPR017452">
    <property type="entry name" value="GPCR_Rhodpsn_7TM"/>
</dbReference>
<dbReference type="GO" id="GO:0016020">
    <property type="term" value="C:membrane"/>
    <property type="evidence" value="ECO:0007669"/>
    <property type="project" value="UniProtKB-SubCell"/>
</dbReference>
<dbReference type="Proteomes" id="UP001152747">
    <property type="component" value="Unassembled WGS sequence"/>
</dbReference>
<feature type="transmembrane region" description="Helical" evidence="5">
    <location>
        <begin position="223"/>
        <end position="244"/>
    </location>
</feature>
<evidence type="ECO:0000259" key="6">
    <source>
        <dbReference type="PROSITE" id="PS50262"/>
    </source>
</evidence>
<sequence length="524" mass="60880">MSNSVFPPKRNPNYTIPTAAIPIASFNGDANEMYGMVFANISVYPRIDKIANLSLKAICRVCNEEGHCTKLQIPDIIPLRWGLPIYGYALPPTVILSTTINIFMLTILFHKHLRNATNYILISISINDLFTGLTSSSWAIYYYSMGMYLQDFGEHHYRVHSANLEDSLVIPEYLKCVGFIWLFKFLPLFFHSSASWVTVYLAIQRYLYISEPSMVTKYCSKRITFIVLFGIYAMCFLSICPEIFGRYIVTVTITFENHTEVDNFLFYTPFVYDFITIEMFTKINFWIRSFFHLVPCILLTFFTAKLAICMKRAEQKKMSIVGQSSRKYSTVVCGGRKINSTNKLLFLVCGWFLLLEFPAFVIHLGNFLLRIEVMKFEAWPDVVNRIIPLRNLSLLLSAPAQFAIYCWMSAQFRLTAKQIFTKEELYTVNVQNTPDGRRRYNMVIKHIPKPEEDVEAKPRFWRRCCKKKQVQEVEMVPIRNNRKNGKVEKPAETTVPLQTEEEEIVVEEEIMVEDEIVIEEEAMC</sequence>
<dbReference type="Gene3D" id="1.20.1070.10">
    <property type="entry name" value="Rhodopsin 7-helix transmembrane proteins"/>
    <property type="match status" value="1"/>
</dbReference>
<evidence type="ECO:0000256" key="4">
    <source>
        <dbReference type="ARBA" id="ARBA00023136"/>
    </source>
</evidence>
<evidence type="ECO:0000256" key="5">
    <source>
        <dbReference type="SAM" id="Phobius"/>
    </source>
</evidence>
<comment type="subcellular location">
    <subcellularLocation>
        <location evidence="1">Membrane</location>
    </subcellularLocation>
</comment>
<dbReference type="EMBL" id="CANHGI010000006">
    <property type="protein sequence ID" value="CAI5454183.1"/>
    <property type="molecule type" value="Genomic_DNA"/>
</dbReference>
<organism evidence="7 8">
    <name type="scientific">Caenorhabditis angaria</name>
    <dbReference type="NCBI Taxonomy" id="860376"/>
    <lineage>
        <taxon>Eukaryota</taxon>
        <taxon>Metazoa</taxon>
        <taxon>Ecdysozoa</taxon>
        <taxon>Nematoda</taxon>
        <taxon>Chromadorea</taxon>
        <taxon>Rhabditida</taxon>
        <taxon>Rhabditina</taxon>
        <taxon>Rhabditomorpha</taxon>
        <taxon>Rhabditoidea</taxon>
        <taxon>Rhabditidae</taxon>
        <taxon>Peloderinae</taxon>
        <taxon>Caenorhabditis</taxon>
    </lineage>
</organism>
<gene>
    <name evidence="7" type="ORF">CAMP_LOCUS16820</name>
</gene>
<evidence type="ECO:0000313" key="8">
    <source>
        <dbReference type="Proteomes" id="UP001152747"/>
    </source>
</evidence>
<dbReference type="PANTHER" id="PTHR47023:SF1">
    <property type="entry name" value="SEX PEPTIDE RECEPTOR"/>
    <property type="match status" value="1"/>
</dbReference>
<dbReference type="GO" id="GO:0008528">
    <property type="term" value="F:G protein-coupled peptide receptor activity"/>
    <property type="evidence" value="ECO:0007669"/>
    <property type="project" value="InterPro"/>
</dbReference>
<comment type="caution">
    <text evidence="7">The sequence shown here is derived from an EMBL/GenBank/DDBJ whole genome shotgun (WGS) entry which is preliminary data.</text>
</comment>
<evidence type="ECO:0000256" key="1">
    <source>
        <dbReference type="ARBA" id="ARBA00004370"/>
    </source>
</evidence>
<reference evidence="7" key="1">
    <citation type="submission" date="2022-11" db="EMBL/GenBank/DDBJ databases">
        <authorList>
            <person name="Kikuchi T."/>
        </authorList>
    </citation>
    <scope>NUCLEOTIDE SEQUENCE</scope>
    <source>
        <strain evidence="7">PS1010</strain>
    </source>
</reference>
<protein>
    <recommendedName>
        <fullName evidence="6">G-protein coupled receptors family 1 profile domain-containing protein</fullName>
    </recommendedName>
</protein>
<dbReference type="Pfam" id="PF10324">
    <property type="entry name" value="7TM_GPCR_Srw"/>
    <property type="match status" value="1"/>
</dbReference>
<feature type="domain" description="G-protein coupled receptors family 1 profile" evidence="6">
    <location>
        <begin position="100"/>
        <end position="405"/>
    </location>
</feature>
<keyword evidence="2 5" id="KW-0812">Transmembrane</keyword>
<dbReference type="OrthoDB" id="5962323at2759"/>
<dbReference type="InterPro" id="IPR053071">
    <property type="entry name" value="GPCR1-related_rcpt"/>
</dbReference>
<proteinExistence type="predicted"/>
<feature type="transmembrane region" description="Helical" evidence="5">
    <location>
        <begin position="120"/>
        <end position="143"/>
    </location>
</feature>
<dbReference type="SUPFAM" id="SSF81321">
    <property type="entry name" value="Family A G protein-coupled receptor-like"/>
    <property type="match status" value="1"/>
</dbReference>
<evidence type="ECO:0000313" key="7">
    <source>
        <dbReference type="EMBL" id="CAI5454183.1"/>
    </source>
</evidence>